<keyword evidence="3" id="KW-1185">Reference proteome</keyword>
<proteinExistence type="predicted"/>
<reference evidence="2 3" key="1">
    <citation type="submission" date="2018-11" db="EMBL/GenBank/DDBJ databases">
        <title>Novel bacteria species description.</title>
        <authorList>
            <person name="Han J.-H."/>
        </authorList>
    </citation>
    <scope>NUCLEOTIDE SEQUENCE [LARGE SCALE GENOMIC DNA]</scope>
    <source>
        <strain evidence="2 3">KCTC23259</strain>
    </source>
</reference>
<keyword evidence="2" id="KW-0269">Exonuclease</keyword>
<comment type="caution">
    <text evidence="2">The sequence shown here is derived from an EMBL/GenBank/DDBJ whole genome shotgun (WGS) entry which is preliminary data.</text>
</comment>
<dbReference type="Gene3D" id="3.30.420.10">
    <property type="entry name" value="Ribonuclease H-like superfamily/Ribonuclease H"/>
    <property type="match status" value="1"/>
</dbReference>
<sequence length="239" mass="27699">MSQSPLQLKNILFLDIETVSLTENFSELPERLKDHWRRKASKLKNEGELEPEDLYFERAAIYAEFGKVICIGVGGFYEQDTKFRAKTLVNTDEKLLLLEFKNLLEEHTAKGNLILCAHNGREFDFPYLCRRMLINGIKLPAVLDITGKKPWEVMHIDTLEFWKFGDYKNYTSLDLLASVFDIPGSKSLMDGSEVNPNYYHQKNLSKIAEYCREDVVVLAQLYLKMNGRDILEEGSIYRV</sequence>
<organism evidence="2 3">
    <name type="scientific">Lacihabitans soyangensis</name>
    <dbReference type="NCBI Taxonomy" id="869394"/>
    <lineage>
        <taxon>Bacteria</taxon>
        <taxon>Pseudomonadati</taxon>
        <taxon>Bacteroidota</taxon>
        <taxon>Cytophagia</taxon>
        <taxon>Cytophagales</taxon>
        <taxon>Leadbetterellaceae</taxon>
        <taxon>Lacihabitans</taxon>
    </lineage>
</organism>
<dbReference type="RefSeq" id="WP_255035568.1">
    <property type="nucleotide sequence ID" value="NZ_RJUF01000003.1"/>
</dbReference>
<dbReference type="Proteomes" id="UP001204144">
    <property type="component" value="Unassembled WGS sequence"/>
</dbReference>
<dbReference type="EMBL" id="RJUF01000003">
    <property type="protein sequence ID" value="MCP9761825.1"/>
    <property type="molecule type" value="Genomic_DNA"/>
</dbReference>
<evidence type="ECO:0000313" key="3">
    <source>
        <dbReference type="Proteomes" id="UP001204144"/>
    </source>
</evidence>
<protein>
    <submittedName>
        <fullName evidence="2">3'-5' exonuclease</fullName>
    </submittedName>
</protein>
<dbReference type="AlphaFoldDB" id="A0AAE3H040"/>
<keyword evidence="2" id="KW-0378">Hydrolase</keyword>
<feature type="domain" description="Predicted 3'-5' exonuclease PolB-like" evidence="1">
    <location>
        <begin position="65"/>
        <end position="226"/>
    </location>
</feature>
<evidence type="ECO:0000313" key="2">
    <source>
        <dbReference type="EMBL" id="MCP9761825.1"/>
    </source>
</evidence>
<dbReference type="Pfam" id="PF10108">
    <property type="entry name" value="DNA_pol_B_exo2"/>
    <property type="match status" value="1"/>
</dbReference>
<dbReference type="InterPro" id="IPR036397">
    <property type="entry name" value="RNaseH_sf"/>
</dbReference>
<keyword evidence="2" id="KW-0540">Nuclease</keyword>
<accession>A0AAE3H040</accession>
<dbReference type="SUPFAM" id="SSF53098">
    <property type="entry name" value="Ribonuclease H-like"/>
    <property type="match status" value="1"/>
</dbReference>
<dbReference type="CDD" id="cd05782">
    <property type="entry name" value="DNA_polB_like1_exo"/>
    <property type="match status" value="1"/>
</dbReference>
<dbReference type="InterPro" id="IPR012337">
    <property type="entry name" value="RNaseH-like_sf"/>
</dbReference>
<dbReference type="GO" id="GO:0003676">
    <property type="term" value="F:nucleic acid binding"/>
    <property type="evidence" value="ECO:0007669"/>
    <property type="project" value="InterPro"/>
</dbReference>
<gene>
    <name evidence="2" type="ORF">EGI31_02580</name>
</gene>
<name>A0AAE3H040_9BACT</name>
<dbReference type="GO" id="GO:0004527">
    <property type="term" value="F:exonuclease activity"/>
    <property type="evidence" value="ECO:0007669"/>
    <property type="project" value="UniProtKB-KW"/>
</dbReference>
<dbReference type="InterPro" id="IPR019288">
    <property type="entry name" value="3'-5'_exonuclease_PolB-like"/>
</dbReference>
<evidence type="ECO:0000259" key="1">
    <source>
        <dbReference type="Pfam" id="PF10108"/>
    </source>
</evidence>